<evidence type="ECO:0000256" key="6">
    <source>
        <dbReference type="ARBA" id="ARBA00022982"/>
    </source>
</evidence>
<keyword evidence="10" id="KW-1185">Reference proteome</keyword>
<dbReference type="InterPro" id="IPR014729">
    <property type="entry name" value="Rossmann-like_a/b/a_fold"/>
</dbReference>
<dbReference type="SMART" id="SM00893">
    <property type="entry name" value="ETF"/>
    <property type="match status" value="1"/>
</dbReference>
<dbReference type="CDD" id="cd01714">
    <property type="entry name" value="ETF_beta"/>
    <property type="match status" value="1"/>
</dbReference>
<keyword evidence="5" id="KW-0813">Transport</keyword>
<reference evidence="9 10" key="1">
    <citation type="submission" date="2016-10" db="EMBL/GenBank/DDBJ databases">
        <authorList>
            <person name="Varghese N."/>
            <person name="Submissions S."/>
        </authorList>
    </citation>
    <scope>NUCLEOTIDE SEQUENCE [LARGE SCALE GENOMIC DNA]</scope>
    <source>
        <strain evidence="9 10">IAM 15147</strain>
    </source>
</reference>
<evidence type="ECO:0000256" key="7">
    <source>
        <dbReference type="ARBA" id="ARBA00025649"/>
    </source>
</evidence>
<organism evidence="9 10">
    <name type="scientific">Agrococcus baldri</name>
    <dbReference type="NCBI Taxonomy" id="153730"/>
    <lineage>
        <taxon>Bacteria</taxon>
        <taxon>Bacillati</taxon>
        <taxon>Actinomycetota</taxon>
        <taxon>Actinomycetes</taxon>
        <taxon>Micrococcales</taxon>
        <taxon>Microbacteriaceae</taxon>
        <taxon>Agrococcus</taxon>
    </lineage>
</organism>
<dbReference type="GO" id="GO:0009055">
    <property type="term" value="F:electron transfer activity"/>
    <property type="evidence" value="ECO:0007669"/>
    <property type="project" value="InterPro"/>
</dbReference>
<evidence type="ECO:0000256" key="3">
    <source>
        <dbReference type="ARBA" id="ARBA00011355"/>
    </source>
</evidence>
<evidence type="ECO:0000313" key="9">
    <source>
        <dbReference type="EMBL" id="SFS11766.1"/>
    </source>
</evidence>
<dbReference type="Pfam" id="PF01012">
    <property type="entry name" value="ETF"/>
    <property type="match status" value="1"/>
</dbReference>
<dbReference type="InterPro" id="IPR012255">
    <property type="entry name" value="ETF_b"/>
</dbReference>
<dbReference type="PANTHER" id="PTHR21294:SF8">
    <property type="entry name" value="ELECTRON TRANSFER FLAVOPROTEIN SUBUNIT BETA"/>
    <property type="match status" value="1"/>
</dbReference>
<evidence type="ECO:0000256" key="2">
    <source>
        <dbReference type="ARBA" id="ARBA00007557"/>
    </source>
</evidence>
<dbReference type="EMBL" id="FOZN01000002">
    <property type="protein sequence ID" value="SFS11766.1"/>
    <property type="molecule type" value="Genomic_DNA"/>
</dbReference>
<comment type="caution">
    <text evidence="9">The sequence shown here is derived from an EMBL/GenBank/DDBJ whole genome shotgun (WGS) entry which is preliminary data.</text>
</comment>
<accession>A0AA94HMT0</accession>
<evidence type="ECO:0000256" key="1">
    <source>
        <dbReference type="ARBA" id="ARBA00001974"/>
    </source>
</evidence>
<gene>
    <name evidence="9" type="ORF">SAMN04487783_1625</name>
</gene>
<protein>
    <recommendedName>
        <fullName evidence="4">Electron transfer flavoprotein subunit beta</fullName>
    </recommendedName>
</protein>
<dbReference type="GO" id="GO:0005829">
    <property type="term" value="C:cytosol"/>
    <property type="evidence" value="ECO:0007669"/>
    <property type="project" value="TreeGrafter"/>
</dbReference>
<evidence type="ECO:0000256" key="4">
    <source>
        <dbReference type="ARBA" id="ARBA00016797"/>
    </source>
</evidence>
<dbReference type="PIRSF" id="PIRSF000090">
    <property type="entry name" value="Beta-ETF"/>
    <property type="match status" value="1"/>
</dbReference>
<evidence type="ECO:0000259" key="8">
    <source>
        <dbReference type="SMART" id="SM00893"/>
    </source>
</evidence>
<comment type="function">
    <text evidence="7">The electron transfer flavoprotein serves as a specific electron acceptor for other dehydrogenases. It transfers the electrons to the main respiratory chain via ETF-ubiquinone oxidoreductase (ETF dehydrogenase).</text>
</comment>
<comment type="subunit">
    <text evidence="3">Heterodimer of an alpha and a beta subunit.</text>
</comment>
<dbReference type="SUPFAM" id="SSF52402">
    <property type="entry name" value="Adenine nucleotide alpha hydrolases-like"/>
    <property type="match status" value="1"/>
</dbReference>
<feature type="domain" description="Electron transfer flavoprotein alpha/beta-subunit N-terminal" evidence="8">
    <location>
        <begin position="32"/>
        <end position="218"/>
    </location>
</feature>
<dbReference type="RefSeq" id="WP_092917585.1">
    <property type="nucleotide sequence ID" value="NZ_FOZN01000002.1"/>
</dbReference>
<evidence type="ECO:0000313" key="10">
    <source>
        <dbReference type="Proteomes" id="UP000198506"/>
    </source>
</evidence>
<sequence>MKIVVLVKPVPDTYGDRVLNLETGLADRAASETVLDEITERALEAVIRHAEESAKSGAGDVEVIAMTMAPAESQSTLRKALAMGAASAVHVADERLAGADLVRTAEVLAAALRRAGADLIVAGNGSTDGSGGVMPSMLAELLELPAATRLETLEITADAVRGTRETDGGTMTVTAALPAVVSVTERMPDPRFPALKGIMGAKKKPLEVLTLDDLGAELEALGVELDETASARSIMVAATQRPAREAGEIITDDGTAGERIAAFLADRRLA</sequence>
<evidence type="ECO:0000256" key="5">
    <source>
        <dbReference type="ARBA" id="ARBA00022448"/>
    </source>
</evidence>
<comment type="cofactor">
    <cofactor evidence="1">
        <name>FAD</name>
        <dbReference type="ChEBI" id="CHEBI:57692"/>
    </cofactor>
</comment>
<name>A0AA94HMT0_9MICO</name>
<dbReference type="Gene3D" id="3.40.50.620">
    <property type="entry name" value="HUPs"/>
    <property type="match status" value="1"/>
</dbReference>
<dbReference type="AlphaFoldDB" id="A0AA94HMT0"/>
<dbReference type="PANTHER" id="PTHR21294">
    <property type="entry name" value="ELECTRON TRANSFER FLAVOPROTEIN BETA-SUBUNIT"/>
    <property type="match status" value="1"/>
</dbReference>
<proteinExistence type="inferred from homology"/>
<dbReference type="InterPro" id="IPR033948">
    <property type="entry name" value="ETF_beta_N"/>
</dbReference>
<comment type="similarity">
    <text evidence="2">Belongs to the ETF beta-subunit/FixA family.</text>
</comment>
<dbReference type="Proteomes" id="UP000198506">
    <property type="component" value="Unassembled WGS sequence"/>
</dbReference>
<keyword evidence="6" id="KW-0249">Electron transport</keyword>
<dbReference type="InterPro" id="IPR014730">
    <property type="entry name" value="ETF_a/b_N"/>
</dbReference>